<evidence type="ECO:0000256" key="1">
    <source>
        <dbReference type="SAM" id="MobiDB-lite"/>
    </source>
</evidence>
<dbReference type="Proteomes" id="UP000886822">
    <property type="component" value="Unassembled WGS sequence"/>
</dbReference>
<protein>
    <submittedName>
        <fullName evidence="2">YueI family protein</fullName>
    </submittedName>
</protein>
<dbReference type="AlphaFoldDB" id="A0A9D1QQQ0"/>
<dbReference type="InterPro" id="IPR012543">
    <property type="entry name" value="DUF1694"/>
</dbReference>
<comment type="caution">
    <text evidence="2">The sequence shown here is derived from an EMBL/GenBank/DDBJ whole genome shotgun (WGS) entry which is preliminary data.</text>
</comment>
<dbReference type="Gene3D" id="3.30.1330.30">
    <property type="match status" value="1"/>
</dbReference>
<reference evidence="2" key="2">
    <citation type="submission" date="2021-04" db="EMBL/GenBank/DDBJ databases">
        <authorList>
            <person name="Gilroy R."/>
        </authorList>
    </citation>
    <scope>NUCLEOTIDE SEQUENCE</scope>
    <source>
        <strain evidence="2">CHK173-259</strain>
    </source>
</reference>
<name>A0A9D1QQQ0_9LACO</name>
<organism evidence="2 3">
    <name type="scientific">Candidatus Levilactobacillus faecigallinarum</name>
    <dbReference type="NCBI Taxonomy" id="2838638"/>
    <lineage>
        <taxon>Bacteria</taxon>
        <taxon>Bacillati</taxon>
        <taxon>Bacillota</taxon>
        <taxon>Bacilli</taxon>
        <taxon>Lactobacillales</taxon>
        <taxon>Lactobacillaceae</taxon>
        <taxon>Levilactobacillus</taxon>
    </lineage>
</organism>
<dbReference type="InterPro" id="IPR029064">
    <property type="entry name" value="Ribosomal_eL30-like_sf"/>
</dbReference>
<evidence type="ECO:0000313" key="3">
    <source>
        <dbReference type="Proteomes" id="UP000886822"/>
    </source>
</evidence>
<dbReference type="EMBL" id="DXGJ01000013">
    <property type="protein sequence ID" value="HIW71253.1"/>
    <property type="molecule type" value="Genomic_DNA"/>
</dbReference>
<accession>A0A9D1QQQ0</accession>
<proteinExistence type="predicted"/>
<reference evidence="2" key="1">
    <citation type="journal article" date="2021" name="PeerJ">
        <title>Extensive microbial diversity within the chicken gut microbiome revealed by metagenomics and culture.</title>
        <authorList>
            <person name="Gilroy R."/>
            <person name="Ravi A."/>
            <person name="Getino M."/>
            <person name="Pursley I."/>
            <person name="Horton D.L."/>
            <person name="Alikhan N.F."/>
            <person name="Baker D."/>
            <person name="Gharbi K."/>
            <person name="Hall N."/>
            <person name="Watson M."/>
            <person name="Adriaenssens E.M."/>
            <person name="Foster-Nyarko E."/>
            <person name="Jarju S."/>
            <person name="Secka A."/>
            <person name="Antonio M."/>
            <person name="Oren A."/>
            <person name="Chaudhuri R.R."/>
            <person name="La Ragione R."/>
            <person name="Hildebrand F."/>
            <person name="Pallen M.J."/>
        </authorList>
    </citation>
    <scope>NUCLEOTIDE SEQUENCE</scope>
    <source>
        <strain evidence="2">CHK173-259</strain>
    </source>
</reference>
<dbReference type="Pfam" id="PF07997">
    <property type="entry name" value="DUF1694"/>
    <property type="match status" value="1"/>
</dbReference>
<evidence type="ECO:0000313" key="2">
    <source>
        <dbReference type="EMBL" id="HIW71253.1"/>
    </source>
</evidence>
<feature type="region of interest" description="Disordered" evidence="1">
    <location>
        <begin position="129"/>
        <end position="150"/>
    </location>
</feature>
<dbReference type="PIRSF" id="PIRSF034303">
    <property type="entry name" value="DUF1694"/>
    <property type="match status" value="1"/>
</dbReference>
<gene>
    <name evidence="2" type="ORF">H9875_01370</name>
</gene>
<dbReference type="SUPFAM" id="SSF160515">
    <property type="entry name" value="YueI-like"/>
    <property type="match status" value="1"/>
</dbReference>
<sequence length="150" mass="16944">MTEKSPMDEHLQTAMYGTPKINPDEQRHYLGTFRERVSLTMTIAEVMDRNNLTNFLTEITAHPSYQVILNGHIDQTDLAPYMKLASQNNVQFVIRQDAIYGINDSDLGLVITSDTAINVNPVALAKKYPAKTTPDTPAKKKTSWLDRLLH</sequence>